<comment type="caution">
    <text evidence="14">The sequence shown here is derived from an EMBL/GenBank/DDBJ whole genome shotgun (WGS) entry which is preliminary data.</text>
</comment>
<evidence type="ECO:0000256" key="4">
    <source>
        <dbReference type="ARBA" id="ARBA00022692"/>
    </source>
</evidence>
<dbReference type="PANTHER" id="PTHR26454">
    <property type="entry name" value="OLFACTORY RECEPTOR"/>
    <property type="match status" value="1"/>
</dbReference>
<protein>
    <recommendedName>
        <fullName evidence="12">Olfactory receptor</fullName>
    </recommendedName>
</protein>
<feature type="transmembrane region" description="Helical" evidence="12">
    <location>
        <begin position="58"/>
        <end position="80"/>
    </location>
</feature>
<evidence type="ECO:0000313" key="15">
    <source>
        <dbReference type="Proteomes" id="UP001066276"/>
    </source>
</evidence>
<name>A0AAV7QFC9_PLEWA</name>
<dbReference type="PROSITE" id="PS00237">
    <property type="entry name" value="G_PROTEIN_RECEP_F1_1"/>
    <property type="match status" value="1"/>
</dbReference>
<keyword evidence="7 11" id="KW-0297">G-protein coupled receptor</keyword>
<feature type="transmembrane region" description="Helical" evidence="12">
    <location>
        <begin position="138"/>
        <end position="160"/>
    </location>
</feature>
<dbReference type="PRINTS" id="PR00245">
    <property type="entry name" value="OLFACTORYR"/>
</dbReference>
<evidence type="ECO:0000256" key="6">
    <source>
        <dbReference type="ARBA" id="ARBA00022989"/>
    </source>
</evidence>
<feature type="transmembrane region" description="Helical" evidence="12">
    <location>
        <begin position="100"/>
        <end position="118"/>
    </location>
</feature>
<dbReference type="GO" id="GO:0004930">
    <property type="term" value="F:G protein-coupled receptor activity"/>
    <property type="evidence" value="ECO:0007669"/>
    <property type="project" value="UniProtKB-KW"/>
</dbReference>
<dbReference type="GO" id="GO:0005886">
    <property type="term" value="C:plasma membrane"/>
    <property type="evidence" value="ECO:0007669"/>
    <property type="project" value="UniProtKB-SubCell"/>
</dbReference>
<organism evidence="14 15">
    <name type="scientific">Pleurodeles waltl</name>
    <name type="common">Iberian ribbed newt</name>
    <dbReference type="NCBI Taxonomy" id="8319"/>
    <lineage>
        <taxon>Eukaryota</taxon>
        <taxon>Metazoa</taxon>
        <taxon>Chordata</taxon>
        <taxon>Craniata</taxon>
        <taxon>Vertebrata</taxon>
        <taxon>Euteleostomi</taxon>
        <taxon>Amphibia</taxon>
        <taxon>Batrachia</taxon>
        <taxon>Caudata</taxon>
        <taxon>Salamandroidea</taxon>
        <taxon>Salamandridae</taxon>
        <taxon>Pleurodelinae</taxon>
        <taxon>Pleurodeles</taxon>
    </lineage>
</organism>
<evidence type="ECO:0000256" key="11">
    <source>
        <dbReference type="RuleBase" id="RU000688"/>
    </source>
</evidence>
<evidence type="ECO:0000313" key="14">
    <source>
        <dbReference type="EMBL" id="KAJ1136993.1"/>
    </source>
</evidence>
<evidence type="ECO:0000256" key="2">
    <source>
        <dbReference type="ARBA" id="ARBA00022475"/>
    </source>
</evidence>
<keyword evidence="9 11" id="KW-0675">Receptor</keyword>
<dbReference type="FunFam" id="1.20.1070.10:FF:000001">
    <property type="entry name" value="Olfactory receptor"/>
    <property type="match status" value="1"/>
</dbReference>
<evidence type="ECO:0000256" key="8">
    <source>
        <dbReference type="ARBA" id="ARBA00023136"/>
    </source>
</evidence>
<feature type="transmembrane region" description="Helical" evidence="12">
    <location>
        <begin position="270"/>
        <end position="289"/>
    </location>
</feature>
<keyword evidence="2 12" id="KW-1003">Cell membrane</keyword>
<dbReference type="InterPro" id="IPR000725">
    <property type="entry name" value="Olfact_rcpt"/>
</dbReference>
<evidence type="ECO:0000259" key="13">
    <source>
        <dbReference type="PROSITE" id="PS50262"/>
    </source>
</evidence>
<dbReference type="InterPro" id="IPR000276">
    <property type="entry name" value="GPCR_Rhodpsn"/>
</dbReference>
<dbReference type="Gene3D" id="1.20.1070.10">
    <property type="entry name" value="Rhodopsin 7-helix transmembrane proteins"/>
    <property type="match status" value="1"/>
</dbReference>
<dbReference type="Pfam" id="PF13853">
    <property type="entry name" value="7tm_4"/>
    <property type="match status" value="1"/>
</dbReference>
<dbReference type="InterPro" id="IPR017452">
    <property type="entry name" value="GPCR_Rhodpsn_7TM"/>
</dbReference>
<keyword evidence="15" id="KW-1185">Reference proteome</keyword>
<feature type="transmembrane region" description="Helical" evidence="12">
    <location>
        <begin position="198"/>
        <end position="224"/>
    </location>
</feature>
<dbReference type="InterPro" id="IPR047132">
    <property type="entry name" value="Olfact_rcpt_6C-like"/>
</dbReference>
<sequence length="337" mass="37845">MINGSVVTEFILVGFSLAPEWQLLLSLLFLVIYLITVSGNVIIIYVVCTDYRLHTPMYFFLSNLSLLEIMLTSVIVPRMLGNLVVGRKSVSFSGCVSQSYFYFSLGVAEVFLLGVMSLDRYVAICNPLRYSIIMRNRVCLQLAVGSWALSFLMFIGPALIVSSLPYCGPNVLNHFFCDNVTLFKLACTDTRKLELMDFIIASTVVFSSLFLTVISYVYIISTILRIPSAQGRQKAFSTCTSHITVVSIFYGSTLFMYVRPTQSSLDMKKVVALMTAVVTPFLNPFIYCLRNEKVKESLRNSLIKSHGFSEKFKCLNCISKGSSEKHHENEKRGNDVP</sequence>
<dbReference type="EMBL" id="JANPWB010000010">
    <property type="protein sequence ID" value="KAJ1136993.1"/>
    <property type="molecule type" value="Genomic_DNA"/>
</dbReference>
<keyword evidence="4 11" id="KW-0812">Transmembrane</keyword>
<keyword evidence="10 11" id="KW-0807">Transducer</keyword>
<evidence type="ECO:0000256" key="7">
    <source>
        <dbReference type="ARBA" id="ARBA00023040"/>
    </source>
</evidence>
<dbReference type="GO" id="GO:0004984">
    <property type="term" value="F:olfactory receptor activity"/>
    <property type="evidence" value="ECO:0007669"/>
    <property type="project" value="InterPro"/>
</dbReference>
<feature type="domain" description="G-protein coupled receptors family 1 profile" evidence="13">
    <location>
        <begin position="39"/>
        <end position="287"/>
    </location>
</feature>
<keyword evidence="5 12" id="KW-0552">Olfaction</keyword>
<dbReference type="PANTHER" id="PTHR26454:SF18">
    <property type="entry name" value="OLFACTORY RECEPTOR 6C76"/>
    <property type="match status" value="1"/>
</dbReference>
<evidence type="ECO:0000256" key="9">
    <source>
        <dbReference type="ARBA" id="ARBA00023170"/>
    </source>
</evidence>
<evidence type="ECO:0000256" key="1">
    <source>
        <dbReference type="ARBA" id="ARBA00004651"/>
    </source>
</evidence>
<gene>
    <name evidence="14" type="ORF">NDU88_003406</name>
</gene>
<keyword evidence="3 12" id="KW-0716">Sensory transduction</keyword>
<dbReference type="PRINTS" id="PR00237">
    <property type="entry name" value="GPCRRHODOPSN"/>
</dbReference>
<proteinExistence type="inferred from homology"/>
<feature type="transmembrane region" description="Helical" evidence="12">
    <location>
        <begin position="23"/>
        <end position="46"/>
    </location>
</feature>
<keyword evidence="6 12" id="KW-1133">Transmembrane helix</keyword>
<dbReference type="Proteomes" id="UP001066276">
    <property type="component" value="Chromosome 6"/>
</dbReference>
<accession>A0AAV7QFC9</accession>
<evidence type="ECO:0000256" key="12">
    <source>
        <dbReference type="RuleBase" id="RU363047"/>
    </source>
</evidence>
<dbReference type="CDD" id="cd15912">
    <property type="entry name" value="7tmA_OR6C-like"/>
    <property type="match status" value="1"/>
</dbReference>
<reference evidence="14" key="1">
    <citation type="journal article" date="2022" name="bioRxiv">
        <title>Sequencing and chromosome-scale assembly of the giantPleurodeles waltlgenome.</title>
        <authorList>
            <person name="Brown T."/>
            <person name="Elewa A."/>
            <person name="Iarovenko S."/>
            <person name="Subramanian E."/>
            <person name="Araus A.J."/>
            <person name="Petzold A."/>
            <person name="Susuki M."/>
            <person name="Suzuki K.-i.T."/>
            <person name="Hayashi T."/>
            <person name="Toyoda A."/>
            <person name="Oliveira C."/>
            <person name="Osipova E."/>
            <person name="Leigh N.D."/>
            <person name="Simon A."/>
            <person name="Yun M.H."/>
        </authorList>
    </citation>
    <scope>NUCLEOTIDE SEQUENCE</scope>
    <source>
        <strain evidence="14">20211129_DDA</strain>
        <tissue evidence="14">Liver</tissue>
    </source>
</reference>
<dbReference type="SUPFAM" id="SSF81321">
    <property type="entry name" value="Family A G protein-coupled receptor-like"/>
    <property type="match status" value="1"/>
</dbReference>
<evidence type="ECO:0000256" key="10">
    <source>
        <dbReference type="ARBA" id="ARBA00023224"/>
    </source>
</evidence>
<keyword evidence="8 12" id="KW-0472">Membrane</keyword>
<evidence type="ECO:0000256" key="5">
    <source>
        <dbReference type="ARBA" id="ARBA00022725"/>
    </source>
</evidence>
<comment type="similarity">
    <text evidence="11">Belongs to the G-protein coupled receptor 1 family.</text>
</comment>
<evidence type="ECO:0000256" key="3">
    <source>
        <dbReference type="ARBA" id="ARBA00022606"/>
    </source>
</evidence>
<comment type="subcellular location">
    <subcellularLocation>
        <location evidence="1 12">Cell membrane</location>
        <topology evidence="1 12">Multi-pass membrane protein</topology>
    </subcellularLocation>
</comment>
<dbReference type="AlphaFoldDB" id="A0AAV7QFC9"/>
<dbReference type="PROSITE" id="PS50262">
    <property type="entry name" value="G_PROTEIN_RECEP_F1_2"/>
    <property type="match status" value="1"/>
</dbReference>
<feature type="transmembrane region" description="Helical" evidence="12">
    <location>
        <begin position="236"/>
        <end position="258"/>
    </location>
</feature>